<dbReference type="OrthoDB" id="3542608at2"/>
<dbReference type="SUPFAM" id="SSF47413">
    <property type="entry name" value="lambda repressor-like DNA-binding domains"/>
    <property type="match status" value="1"/>
</dbReference>
<dbReference type="SMART" id="SM00530">
    <property type="entry name" value="HTH_XRE"/>
    <property type="match status" value="1"/>
</dbReference>
<feature type="domain" description="HTH cro/C1-type" evidence="1">
    <location>
        <begin position="30"/>
        <end position="81"/>
    </location>
</feature>
<dbReference type="PANTHER" id="PTHR35010">
    <property type="entry name" value="BLL4672 PROTEIN-RELATED"/>
    <property type="match status" value="1"/>
</dbReference>
<dbReference type="InterPro" id="IPR001387">
    <property type="entry name" value="Cro/C1-type_HTH"/>
</dbReference>
<dbReference type="RefSeq" id="WP_046769345.1">
    <property type="nucleotide sequence ID" value="NZ_KQ061232.1"/>
</dbReference>
<dbReference type="CDD" id="cd00093">
    <property type="entry name" value="HTH_XRE"/>
    <property type="match status" value="1"/>
</dbReference>
<dbReference type="InterPro" id="IPR041413">
    <property type="entry name" value="MLTR_LBD"/>
</dbReference>
<dbReference type="Proteomes" id="UP000182977">
    <property type="component" value="Chromosome I"/>
</dbReference>
<reference evidence="3" key="1">
    <citation type="submission" date="2016-10" db="EMBL/GenBank/DDBJ databases">
        <authorList>
            <person name="Varghese N."/>
            <person name="Submissions S."/>
        </authorList>
    </citation>
    <scope>NUCLEOTIDE SEQUENCE [LARGE SCALE GENOMIC DNA]</scope>
    <source>
        <strain evidence="3">DSM 45079</strain>
    </source>
</reference>
<dbReference type="STRING" id="419479.SAMN04488563_2174"/>
<organism evidence="2 3">
    <name type="scientific">Jiangella alkaliphila</name>
    <dbReference type="NCBI Taxonomy" id="419479"/>
    <lineage>
        <taxon>Bacteria</taxon>
        <taxon>Bacillati</taxon>
        <taxon>Actinomycetota</taxon>
        <taxon>Actinomycetes</taxon>
        <taxon>Jiangellales</taxon>
        <taxon>Jiangellaceae</taxon>
        <taxon>Jiangella</taxon>
    </lineage>
</organism>
<dbReference type="PANTHER" id="PTHR35010:SF2">
    <property type="entry name" value="BLL4672 PROTEIN"/>
    <property type="match status" value="1"/>
</dbReference>
<dbReference type="GO" id="GO:0003677">
    <property type="term" value="F:DNA binding"/>
    <property type="evidence" value="ECO:0007669"/>
    <property type="project" value="InterPro"/>
</dbReference>
<dbReference type="Pfam" id="PF17765">
    <property type="entry name" value="MLTR_LBD"/>
    <property type="match status" value="1"/>
</dbReference>
<keyword evidence="3" id="KW-1185">Reference proteome</keyword>
<dbReference type="EMBL" id="LT629791">
    <property type="protein sequence ID" value="SDU49789.1"/>
    <property type="molecule type" value="Genomic_DNA"/>
</dbReference>
<dbReference type="PROSITE" id="PS50943">
    <property type="entry name" value="HTH_CROC1"/>
    <property type="match status" value="1"/>
</dbReference>
<dbReference type="Gene3D" id="3.30.450.180">
    <property type="match status" value="1"/>
</dbReference>
<gene>
    <name evidence="2" type="ORF">SAMN04488563_2174</name>
</gene>
<evidence type="ECO:0000313" key="3">
    <source>
        <dbReference type="Proteomes" id="UP000182977"/>
    </source>
</evidence>
<dbReference type="Gene3D" id="1.10.260.40">
    <property type="entry name" value="lambda repressor-like DNA-binding domains"/>
    <property type="match status" value="1"/>
</dbReference>
<sequence>MTGADFARVLRSWRQRVTPAAAGLPDAGPRRAPGLRREELAVLAGISVDYLVQLEQGRARNPSPQVLGALARALHLTVEERETLYRLAGVQPPPAGGAVPRQLSPGTGRVLDRLQDTPTAVFTASWDLVLANGLWVALIGITTDASGREANLAWHHFTGRPSPVAHTAEEHERLGRELVADLRRAVATYPEDVDLAALVAELRSVSPAFAGLWDDFAMPHRVAERKTVDHPEIGPLTLDCDVFSALDSDLRIVVYSAPPGSEDAAKLDQLRAGASTRSGR</sequence>
<dbReference type="Pfam" id="PF13560">
    <property type="entry name" value="HTH_31"/>
    <property type="match status" value="1"/>
</dbReference>
<name>A0A1H2J074_9ACTN</name>
<protein>
    <submittedName>
        <fullName evidence="2">Helix-turn-helix domain-containing protein</fullName>
    </submittedName>
</protein>
<proteinExistence type="predicted"/>
<evidence type="ECO:0000259" key="1">
    <source>
        <dbReference type="PROSITE" id="PS50943"/>
    </source>
</evidence>
<dbReference type="AlphaFoldDB" id="A0A1H2J074"/>
<dbReference type="InterPro" id="IPR010982">
    <property type="entry name" value="Lambda_DNA-bd_dom_sf"/>
</dbReference>
<accession>A0A1H2J074</accession>
<evidence type="ECO:0000313" key="2">
    <source>
        <dbReference type="EMBL" id="SDU49789.1"/>
    </source>
</evidence>